<organism evidence="1 2">
    <name type="scientific">Paraburkholderia tagetis</name>
    <dbReference type="NCBI Taxonomy" id="2913261"/>
    <lineage>
        <taxon>Bacteria</taxon>
        <taxon>Pseudomonadati</taxon>
        <taxon>Pseudomonadota</taxon>
        <taxon>Betaproteobacteria</taxon>
        <taxon>Burkholderiales</taxon>
        <taxon>Burkholderiaceae</taxon>
        <taxon>Paraburkholderia</taxon>
    </lineage>
</organism>
<evidence type="ECO:0000313" key="1">
    <source>
        <dbReference type="EMBL" id="MCG5072368.1"/>
    </source>
</evidence>
<gene>
    <name evidence="1" type="ORF">L5014_03145</name>
</gene>
<evidence type="ECO:0000313" key="2">
    <source>
        <dbReference type="Proteomes" id="UP001139308"/>
    </source>
</evidence>
<dbReference type="AlphaFoldDB" id="A0A9X1UFV8"/>
<dbReference type="Proteomes" id="UP001139308">
    <property type="component" value="Unassembled WGS sequence"/>
</dbReference>
<protein>
    <submittedName>
        <fullName evidence="1">Uncharacterized protein</fullName>
    </submittedName>
</protein>
<keyword evidence="2" id="KW-1185">Reference proteome</keyword>
<accession>A0A9X1UFV8</accession>
<comment type="caution">
    <text evidence="1">The sequence shown here is derived from an EMBL/GenBank/DDBJ whole genome shotgun (WGS) entry which is preliminary data.</text>
</comment>
<reference evidence="1" key="1">
    <citation type="submission" date="2022-01" db="EMBL/GenBank/DDBJ databases">
        <title>Genome sequence and assembly of Parabukholderia sp. RG36.</title>
        <authorList>
            <person name="Chhetri G."/>
        </authorList>
    </citation>
    <scope>NUCLEOTIDE SEQUENCE</scope>
    <source>
        <strain evidence="1">RG36</strain>
    </source>
</reference>
<sequence>MKKKLSVNHGLWVASGSDPHHLARLGELVPRPPVKEVNPARVNRPASGAQR</sequence>
<dbReference type="RefSeq" id="WP_238462156.1">
    <property type="nucleotide sequence ID" value="NZ_JAKLJA010000002.1"/>
</dbReference>
<dbReference type="EMBL" id="JAKLJA010000002">
    <property type="protein sequence ID" value="MCG5072368.1"/>
    <property type="molecule type" value="Genomic_DNA"/>
</dbReference>
<name>A0A9X1UFV8_9BURK</name>
<proteinExistence type="predicted"/>